<organism evidence="2 3">
    <name type="scientific">Rhizobium aethiopicum</name>
    <dbReference type="NCBI Taxonomy" id="1138170"/>
    <lineage>
        <taxon>Bacteria</taxon>
        <taxon>Pseudomonadati</taxon>
        <taxon>Pseudomonadota</taxon>
        <taxon>Alphaproteobacteria</taxon>
        <taxon>Hyphomicrobiales</taxon>
        <taxon>Rhizobiaceae</taxon>
        <taxon>Rhizobium/Agrobacterium group</taxon>
        <taxon>Rhizobium</taxon>
    </lineage>
</organism>
<name>A0A1C3YAW0_9HYPH</name>
<gene>
    <name evidence="2" type="ORF">GA0061105_12052</name>
</gene>
<evidence type="ECO:0000313" key="3">
    <source>
        <dbReference type="Proteomes" id="UP000198723"/>
    </source>
</evidence>
<dbReference type="AlphaFoldDB" id="A0A1C3YAW0"/>
<evidence type="ECO:0000256" key="1">
    <source>
        <dbReference type="SAM" id="MobiDB-lite"/>
    </source>
</evidence>
<dbReference type="Proteomes" id="UP000198723">
    <property type="component" value="Unassembled WGS sequence"/>
</dbReference>
<proteinExistence type="predicted"/>
<dbReference type="EMBL" id="FMAJ01000020">
    <property type="protein sequence ID" value="SCB61608.1"/>
    <property type="molecule type" value="Genomic_DNA"/>
</dbReference>
<accession>A0A1C3YAW0</accession>
<feature type="region of interest" description="Disordered" evidence="1">
    <location>
        <begin position="1"/>
        <end position="30"/>
    </location>
</feature>
<evidence type="ECO:0000313" key="2">
    <source>
        <dbReference type="EMBL" id="SCB61608.1"/>
    </source>
</evidence>
<sequence length="65" mass="7066">MIRNGSGLVAPAIEDQQNPPDARSEMESAVTEQNIPWEQDDIDPGWFFAESAGSVRSSISYRPGG</sequence>
<protein>
    <submittedName>
        <fullName evidence="2">Uncharacterized protein</fullName>
    </submittedName>
</protein>
<reference evidence="2 3" key="1">
    <citation type="submission" date="2016-08" db="EMBL/GenBank/DDBJ databases">
        <authorList>
            <person name="Seilhamer J.J."/>
        </authorList>
    </citation>
    <scope>NUCLEOTIDE SEQUENCE [LARGE SCALE GENOMIC DNA]</scope>
    <source>
        <strain evidence="2 3">HBR26</strain>
    </source>
</reference>
<dbReference type="STRING" id="1138170.GA0061105_12052"/>